<protein>
    <submittedName>
        <fullName evidence="2">Unannotated protein</fullName>
    </submittedName>
</protein>
<feature type="transmembrane region" description="Helical" evidence="1">
    <location>
        <begin position="27"/>
        <end position="47"/>
    </location>
</feature>
<organism evidence="2">
    <name type="scientific">freshwater metagenome</name>
    <dbReference type="NCBI Taxonomy" id="449393"/>
    <lineage>
        <taxon>unclassified sequences</taxon>
        <taxon>metagenomes</taxon>
        <taxon>ecological metagenomes</taxon>
    </lineage>
</organism>
<keyword evidence="1" id="KW-0812">Transmembrane</keyword>
<reference evidence="2" key="1">
    <citation type="submission" date="2020-05" db="EMBL/GenBank/DDBJ databases">
        <authorList>
            <person name="Chiriac C."/>
            <person name="Salcher M."/>
            <person name="Ghai R."/>
            <person name="Kavagutti S V."/>
        </authorList>
    </citation>
    <scope>NUCLEOTIDE SEQUENCE</scope>
</reference>
<dbReference type="EMBL" id="CAFAAI010000001">
    <property type="protein sequence ID" value="CAB4784994.1"/>
    <property type="molecule type" value="Genomic_DNA"/>
</dbReference>
<accession>A0A6J6WP30</accession>
<sequence length="267" mass="28858">MSFEEGSAGPTAEGTTRAIRRYRGVGLLWILMGFALIVLSMVVATTAENSSARLARSGQHTNGTVIGLKRGVPVVSADGVIVVEFAVEGVSRTADINLDSNSPSYRVGESVDVIYDPQNLSSVRTSREENDPTWAVGVFCLAIVVGPMGVGAGSVLLRRARRWRLLVAVGGWRKVQATYLEVSKGRSVQPLLQLRDGSSVAVAGVTSSFRWRLRPLRGVATVWVVGPIDGVMALTPTIDGPLFEVRPARSSKKQRRWESEFHDRTIG</sequence>
<proteinExistence type="predicted"/>
<gene>
    <name evidence="2" type="ORF">UFOPK2992_00011</name>
</gene>
<name>A0A6J6WP30_9ZZZZ</name>
<evidence type="ECO:0000256" key="1">
    <source>
        <dbReference type="SAM" id="Phobius"/>
    </source>
</evidence>
<keyword evidence="1" id="KW-0472">Membrane</keyword>
<keyword evidence="1" id="KW-1133">Transmembrane helix</keyword>
<evidence type="ECO:0000313" key="2">
    <source>
        <dbReference type="EMBL" id="CAB4784994.1"/>
    </source>
</evidence>
<dbReference type="AlphaFoldDB" id="A0A6J6WP30"/>
<feature type="transmembrane region" description="Helical" evidence="1">
    <location>
        <begin position="134"/>
        <end position="157"/>
    </location>
</feature>